<protein>
    <recommendedName>
        <fullName evidence="1">GAF domain-containing protein</fullName>
    </recommendedName>
</protein>
<dbReference type="Gene3D" id="3.30.450.20">
    <property type="entry name" value="PAS domain"/>
    <property type="match status" value="1"/>
</dbReference>
<name>A0AAE3IN16_9BACT</name>
<dbReference type="Pfam" id="PF01590">
    <property type="entry name" value="GAF"/>
    <property type="match status" value="1"/>
</dbReference>
<dbReference type="SMART" id="SM00065">
    <property type="entry name" value="GAF"/>
    <property type="match status" value="1"/>
</dbReference>
<comment type="caution">
    <text evidence="2">The sequence shown here is derived from an EMBL/GenBank/DDBJ whole genome shotgun (WGS) entry which is preliminary data.</text>
</comment>
<dbReference type="Gene3D" id="3.30.450.40">
    <property type="match status" value="1"/>
</dbReference>
<sequence length="343" mass="38882">MKGFVKQEKLCVLSSGTKVPAGGITPLLFVWEIKAVNRLQWFFTDITERKEREANLAFLAELMKDFAPLGSVEEIMKTAAARILSHLQLSQCSFIEVNYSLRECTILYNLRANGAASMTGTYKLTDFHTEKENRLLASGQPMIINNVEDGARSPEKAAAFRDIDVGSVVNIPYLINGKWVFNLGVTRSGASQWSKGEVELLQEVCSRVWIRIERAKAEEMLRISEDKYRTIFNTIDLGFVFCEAMMDEKRHITDILYLDNNPASAKIMGQDYKGKKASELYPATKDYWCRRAENALKNNNGERYEFYSELAGRHIDAYAVKIPALGENMLAIVFQEALQAKKE</sequence>
<reference evidence="2" key="1">
    <citation type="submission" date="2022-10" db="EMBL/GenBank/DDBJ databases">
        <authorList>
            <person name="Kim H.S."/>
            <person name="Kim J.-S."/>
            <person name="Suh M.K."/>
            <person name="Eom M.K."/>
            <person name="Lee J.-S."/>
        </authorList>
    </citation>
    <scope>NUCLEOTIDE SEQUENCE</scope>
    <source>
        <strain evidence="2">LIP-5</strain>
    </source>
</reference>
<dbReference type="SUPFAM" id="SSF55781">
    <property type="entry name" value="GAF domain-like"/>
    <property type="match status" value="1"/>
</dbReference>
<evidence type="ECO:0000313" key="3">
    <source>
        <dbReference type="Proteomes" id="UP001209317"/>
    </source>
</evidence>
<gene>
    <name evidence="2" type="ORF">OD355_02085</name>
</gene>
<proteinExistence type="predicted"/>
<dbReference type="InterPro" id="IPR029016">
    <property type="entry name" value="GAF-like_dom_sf"/>
</dbReference>
<dbReference type="InterPro" id="IPR003018">
    <property type="entry name" value="GAF"/>
</dbReference>
<organism evidence="2 3">
    <name type="scientific">Haoranjiania flava</name>
    <dbReference type="NCBI Taxonomy" id="1856322"/>
    <lineage>
        <taxon>Bacteria</taxon>
        <taxon>Pseudomonadati</taxon>
        <taxon>Bacteroidota</taxon>
        <taxon>Chitinophagia</taxon>
        <taxon>Chitinophagales</taxon>
        <taxon>Chitinophagaceae</taxon>
        <taxon>Haoranjiania</taxon>
    </lineage>
</organism>
<dbReference type="InterPro" id="IPR035965">
    <property type="entry name" value="PAS-like_dom_sf"/>
</dbReference>
<dbReference type="SUPFAM" id="SSF55785">
    <property type="entry name" value="PYP-like sensor domain (PAS domain)"/>
    <property type="match status" value="1"/>
</dbReference>
<accession>A0AAE3IN16</accession>
<dbReference type="AlphaFoldDB" id="A0AAE3IN16"/>
<feature type="domain" description="GAF" evidence="1">
    <location>
        <begin position="71"/>
        <end position="222"/>
    </location>
</feature>
<evidence type="ECO:0000259" key="1">
    <source>
        <dbReference type="SMART" id="SM00065"/>
    </source>
</evidence>
<evidence type="ECO:0000313" key="2">
    <source>
        <dbReference type="EMBL" id="MCU7693301.1"/>
    </source>
</evidence>
<dbReference type="EMBL" id="JAOTPL010000002">
    <property type="protein sequence ID" value="MCU7693301.1"/>
    <property type="molecule type" value="Genomic_DNA"/>
</dbReference>
<dbReference type="Proteomes" id="UP001209317">
    <property type="component" value="Unassembled WGS sequence"/>
</dbReference>
<keyword evidence="3" id="KW-1185">Reference proteome</keyword>